<organism evidence="3 4">
    <name type="scientific">Sphaerisporangium flaviroseum</name>
    <dbReference type="NCBI Taxonomy" id="509199"/>
    <lineage>
        <taxon>Bacteria</taxon>
        <taxon>Bacillati</taxon>
        <taxon>Actinomycetota</taxon>
        <taxon>Actinomycetes</taxon>
        <taxon>Streptosporangiales</taxon>
        <taxon>Streptosporangiaceae</taxon>
        <taxon>Sphaerisporangium</taxon>
    </lineage>
</organism>
<comment type="caution">
    <text evidence="3">The sequence shown here is derived from an EMBL/GenBank/DDBJ whole genome shotgun (WGS) entry which is preliminary data.</text>
</comment>
<feature type="region of interest" description="Disordered" evidence="1">
    <location>
        <begin position="225"/>
        <end position="565"/>
    </location>
</feature>
<name>A0ABP7JFN2_9ACTN</name>
<feature type="compositionally biased region" description="Basic and acidic residues" evidence="1">
    <location>
        <begin position="286"/>
        <end position="295"/>
    </location>
</feature>
<feature type="compositionally biased region" description="Basic and acidic residues" evidence="1">
    <location>
        <begin position="172"/>
        <end position="197"/>
    </location>
</feature>
<evidence type="ECO:0000313" key="3">
    <source>
        <dbReference type="EMBL" id="GAA3842856.1"/>
    </source>
</evidence>
<reference evidence="4" key="1">
    <citation type="journal article" date="2019" name="Int. J. Syst. Evol. Microbiol.">
        <title>The Global Catalogue of Microorganisms (GCM) 10K type strain sequencing project: providing services to taxonomists for standard genome sequencing and annotation.</title>
        <authorList>
            <consortium name="The Broad Institute Genomics Platform"/>
            <consortium name="The Broad Institute Genome Sequencing Center for Infectious Disease"/>
            <person name="Wu L."/>
            <person name="Ma J."/>
        </authorList>
    </citation>
    <scope>NUCLEOTIDE SEQUENCE [LARGE SCALE GENOMIC DNA]</scope>
    <source>
        <strain evidence="4">JCM 16908</strain>
    </source>
</reference>
<protein>
    <recommendedName>
        <fullName evidence="5">DUF2637 domain-containing protein</fullName>
    </recommendedName>
</protein>
<feature type="region of interest" description="Disordered" evidence="1">
    <location>
        <begin position="162"/>
        <end position="202"/>
    </location>
</feature>
<feature type="transmembrane region" description="Helical" evidence="2">
    <location>
        <begin position="74"/>
        <end position="94"/>
    </location>
</feature>
<evidence type="ECO:0000256" key="2">
    <source>
        <dbReference type="SAM" id="Phobius"/>
    </source>
</evidence>
<dbReference type="RefSeq" id="WP_344952466.1">
    <property type="nucleotide sequence ID" value="NZ_BAAAZR010000052.1"/>
</dbReference>
<keyword evidence="2" id="KW-0472">Membrane</keyword>
<keyword evidence="2" id="KW-1133">Transmembrane helix</keyword>
<accession>A0ABP7JFN2</accession>
<dbReference type="InterPro" id="IPR021235">
    <property type="entry name" value="DUF2637"/>
</dbReference>
<gene>
    <name evidence="3" type="ORF">GCM10022226_77090</name>
</gene>
<sequence length="565" mass="59761">MDVTPPAAAGKPSRRTEPLPAPAQPTGAALVLRRLGTAVAGLAVAALAGGACVLSFDALRALAVSGGARTDLAYLYPAGFDVLLAIALISMLLLRPARLLLRVQAVLILALLVAAAAAANVVIAMGFTVAARQAALGVAVAPWVMLVIGLWLFLLPARRLQSSPSTADVPEPDGRTEAAARTDHDLLPFGREERDPDLAPPLETGHAAALEREYAPHLEIAHASEPEIDPVVPPTPAPETPTVDELPPLHDETRIRNRPKAPTADTPEDTAPEQNYAGVHYTDSARGGRDTERGDVASSERGGTDYERREVGSERGGADYERGEVGSERGATDYERGKAGFERGDVPSEGRGAMAAEEDAVPEQQHAVPEPEPEQRLVPKPRVQATTPSPPQRDPDLPLRWGDLVRPTTGDVLVHPLPKSTSERGGGDTQPYPQVTDRPTGQVRHRQPAEHSSADADVSDDPDGPDTQPYPHLRDNATPLPSDTTETPHSVTPETVPSGTPETVPSGTPEDATAGTLEEAGPDPAHGADVADEEESPRARRQPYREPTTAPPSGRMRSTPLPPED</sequence>
<dbReference type="EMBL" id="BAAAZR010000052">
    <property type="protein sequence ID" value="GAA3842856.1"/>
    <property type="molecule type" value="Genomic_DNA"/>
</dbReference>
<dbReference type="Proteomes" id="UP001500888">
    <property type="component" value="Unassembled WGS sequence"/>
</dbReference>
<feature type="compositionally biased region" description="Polar residues" evidence="1">
    <location>
        <begin position="479"/>
        <end position="506"/>
    </location>
</feature>
<keyword evidence="2" id="KW-0812">Transmembrane</keyword>
<evidence type="ECO:0000313" key="4">
    <source>
        <dbReference type="Proteomes" id="UP001500888"/>
    </source>
</evidence>
<feature type="transmembrane region" description="Helical" evidence="2">
    <location>
        <begin position="106"/>
        <end position="128"/>
    </location>
</feature>
<feature type="transmembrane region" description="Helical" evidence="2">
    <location>
        <begin position="39"/>
        <end position="62"/>
    </location>
</feature>
<feature type="transmembrane region" description="Helical" evidence="2">
    <location>
        <begin position="134"/>
        <end position="155"/>
    </location>
</feature>
<feature type="region of interest" description="Disordered" evidence="1">
    <location>
        <begin position="1"/>
        <end position="22"/>
    </location>
</feature>
<dbReference type="Pfam" id="PF10935">
    <property type="entry name" value="DUF2637"/>
    <property type="match status" value="1"/>
</dbReference>
<evidence type="ECO:0000256" key="1">
    <source>
        <dbReference type="SAM" id="MobiDB-lite"/>
    </source>
</evidence>
<keyword evidence="4" id="KW-1185">Reference proteome</keyword>
<feature type="compositionally biased region" description="Basic and acidic residues" evidence="1">
    <location>
        <begin position="302"/>
        <end position="348"/>
    </location>
</feature>
<evidence type="ECO:0008006" key="5">
    <source>
        <dbReference type="Google" id="ProtNLM"/>
    </source>
</evidence>
<proteinExistence type="predicted"/>